<evidence type="ECO:0000256" key="1">
    <source>
        <dbReference type="SAM" id="MobiDB-lite"/>
    </source>
</evidence>
<gene>
    <name evidence="2" type="ORF">SAMN05660657_04159</name>
</gene>
<dbReference type="RefSeq" id="WP_093582377.1">
    <property type="nucleotide sequence ID" value="NZ_FPBA01000018.1"/>
</dbReference>
<protein>
    <submittedName>
        <fullName evidence="2">Uncharacterized protein</fullName>
    </submittedName>
</protein>
<dbReference type="AlphaFoldDB" id="A0A1I7C6Q8"/>
<evidence type="ECO:0000313" key="2">
    <source>
        <dbReference type="EMBL" id="SFT95110.1"/>
    </source>
</evidence>
<feature type="region of interest" description="Disordered" evidence="1">
    <location>
        <begin position="121"/>
        <end position="141"/>
    </location>
</feature>
<proteinExistence type="predicted"/>
<evidence type="ECO:0000313" key="3">
    <source>
        <dbReference type="Proteomes" id="UP000199546"/>
    </source>
</evidence>
<dbReference type="Proteomes" id="UP000199546">
    <property type="component" value="Unassembled WGS sequence"/>
</dbReference>
<name>A0A1I7C6Q8_9ACTN</name>
<reference evidence="3" key="1">
    <citation type="submission" date="2016-10" db="EMBL/GenBank/DDBJ databases">
        <authorList>
            <person name="Varghese N."/>
            <person name="Submissions S."/>
        </authorList>
    </citation>
    <scope>NUCLEOTIDE SEQUENCE [LARGE SCALE GENOMIC DNA]</scope>
    <source>
        <strain evidence="3">DSM 46136</strain>
    </source>
</reference>
<keyword evidence="3" id="KW-1185">Reference proteome</keyword>
<sequence>MQITPETLEQEFSLQTAATRLDFLSRRDSGATTLNTVADRDDDDWSSLLDGGTSLDVPESLELLALGEVIARKAHDSQLVGFRAALRGGASWEQIATALDLTPDEAWAAYHRAIERQERTAALAPDEAASARELAGARPGA</sequence>
<organism evidence="2 3">
    <name type="scientific">Geodermatophilus amargosae</name>
    <dbReference type="NCBI Taxonomy" id="1296565"/>
    <lineage>
        <taxon>Bacteria</taxon>
        <taxon>Bacillati</taxon>
        <taxon>Actinomycetota</taxon>
        <taxon>Actinomycetes</taxon>
        <taxon>Geodermatophilales</taxon>
        <taxon>Geodermatophilaceae</taxon>
        <taxon>Geodermatophilus</taxon>
    </lineage>
</organism>
<dbReference type="EMBL" id="FPBA01000018">
    <property type="protein sequence ID" value="SFT95110.1"/>
    <property type="molecule type" value="Genomic_DNA"/>
</dbReference>
<accession>A0A1I7C6Q8</accession>
<dbReference type="OrthoDB" id="3480766at2"/>